<feature type="domain" description="Methyltransferase type 11" evidence="2">
    <location>
        <begin position="82"/>
        <end position="170"/>
    </location>
</feature>
<dbReference type="PANTHER" id="PTHR43591:SF24">
    <property type="entry name" value="2-METHOXY-6-POLYPRENYL-1,4-BENZOQUINOL METHYLASE, MITOCHONDRIAL"/>
    <property type="match status" value="1"/>
</dbReference>
<evidence type="ECO:0000313" key="3">
    <source>
        <dbReference type="EMBL" id="CAB4556312.1"/>
    </source>
</evidence>
<protein>
    <submittedName>
        <fullName evidence="3">Unannotated protein</fullName>
    </submittedName>
</protein>
<feature type="compositionally biased region" description="Basic and acidic residues" evidence="1">
    <location>
        <begin position="1"/>
        <end position="43"/>
    </location>
</feature>
<feature type="region of interest" description="Disordered" evidence="1">
    <location>
        <begin position="1"/>
        <end position="45"/>
    </location>
</feature>
<dbReference type="Gene3D" id="3.40.50.150">
    <property type="entry name" value="Vaccinia Virus protein VP39"/>
    <property type="match status" value="1"/>
</dbReference>
<name>A0A6J6CXV6_9ZZZZ</name>
<sequence>MVNVKKATDRLDDHQTPRPSTDESRPEDMAAADALRERYEREGATTQRYDSSSYWDRRYHVRRFEEVTGTLARLLEPGASFLDVGCGTGEYVRWAADRGAGATNGVDLAEEYCERTRALVPTARVERCDASALPFADQEVDVVLCSEVIEHIPYADQARVVQELQRVTRRHLVITTPNTGAALRVLARRLARGKVAELDDEVGHIALLRRAELVALALRTGWVVEPVRVHHITPPVIGELLRLPSALDRTAHVVERAADRVVSRAGNAMIMVCTRV</sequence>
<dbReference type="AlphaFoldDB" id="A0A6J6CXV6"/>
<evidence type="ECO:0000259" key="2">
    <source>
        <dbReference type="Pfam" id="PF08241"/>
    </source>
</evidence>
<reference evidence="3" key="1">
    <citation type="submission" date="2020-05" db="EMBL/GenBank/DDBJ databases">
        <authorList>
            <person name="Chiriac C."/>
            <person name="Salcher M."/>
            <person name="Ghai R."/>
            <person name="Kavagutti S V."/>
        </authorList>
    </citation>
    <scope>NUCLEOTIDE SEQUENCE</scope>
</reference>
<evidence type="ECO:0000256" key="1">
    <source>
        <dbReference type="SAM" id="MobiDB-lite"/>
    </source>
</evidence>
<dbReference type="CDD" id="cd02440">
    <property type="entry name" value="AdoMet_MTases"/>
    <property type="match status" value="1"/>
</dbReference>
<dbReference type="InterPro" id="IPR013216">
    <property type="entry name" value="Methyltransf_11"/>
</dbReference>
<dbReference type="Pfam" id="PF08241">
    <property type="entry name" value="Methyltransf_11"/>
    <property type="match status" value="1"/>
</dbReference>
<gene>
    <name evidence="3" type="ORF">UFOPK1493_01429</name>
</gene>
<dbReference type="PANTHER" id="PTHR43591">
    <property type="entry name" value="METHYLTRANSFERASE"/>
    <property type="match status" value="1"/>
</dbReference>
<dbReference type="InterPro" id="IPR029063">
    <property type="entry name" value="SAM-dependent_MTases_sf"/>
</dbReference>
<dbReference type="GO" id="GO:0008757">
    <property type="term" value="F:S-adenosylmethionine-dependent methyltransferase activity"/>
    <property type="evidence" value="ECO:0007669"/>
    <property type="project" value="InterPro"/>
</dbReference>
<accession>A0A6J6CXV6</accession>
<dbReference type="SUPFAM" id="SSF53335">
    <property type="entry name" value="S-adenosyl-L-methionine-dependent methyltransferases"/>
    <property type="match status" value="1"/>
</dbReference>
<proteinExistence type="predicted"/>
<organism evidence="3">
    <name type="scientific">freshwater metagenome</name>
    <dbReference type="NCBI Taxonomy" id="449393"/>
    <lineage>
        <taxon>unclassified sequences</taxon>
        <taxon>metagenomes</taxon>
        <taxon>ecological metagenomes</taxon>
    </lineage>
</organism>
<dbReference type="EMBL" id="CAEZSR010000042">
    <property type="protein sequence ID" value="CAB4556312.1"/>
    <property type="molecule type" value="Genomic_DNA"/>
</dbReference>